<dbReference type="EMBL" id="MKFT01000008">
    <property type="protein sequence ID" value="OHY93751.1"/>
    <property type="molecule type" value="Genomic_DNA"/>
</dbReference>
<evidence type="ECO:0008006" key="3">
    <source>
        <dbReference type="Google" id="ProtNLM"/>
    </source>
</evidence>
<gene>
    <name evidence="1" type="ORF">BI375_18045</name>
</gene>
<organism evidence="1 2">
    <name type="scientific">Vibrio rotiferianus</name>
    <dbReference type="NCBI Taxonomy" id="190895"/>
    <lineage>
        <taxon>Bacteria</taxon>
        <taxon>Pseudomonadati</taxon>
        <taxon>Pseudomonadota</taxon>
        <taxon>Gammaproteobacteria</taxon>
        <taxon>Vibrionales</taxon>
        <taxon>Vibrionaceae</taxon>
        <taxon>Vibrio</taxon>
    </lineage>
</organism>
<sequence length="317" mass="36032">MKLIFPFFLPEQVSEKDSALEWLTNLLNKRALCRGLQPEDSIQIDFYYADEAPSIIKTYTGSKTGEGLRVGSDESLLEFTLISKTGYEECSFFGKRHPFEEEFLHYVNDVLLSLLIACPGGGVNHGVFEVVDGIAWQKSQPYYQLLSDVGDKAWTLTWPNPSILDPYEVLEWLNNIKGFDLGCPEGQVGRAVSAFTQFAFANSELKFVWCLVGLEALYGRDQGGKTEQLLKKSELLLGERKSDKRALNSLYNFRSRLLHGDVNFPLAYSQWDGVDGTDKFYTDVWKAEDLAVAVLWCSLQQLVVRKKSELNFRYEII</sequence>
<evidence type="ECO:0000313" key="1">
    <source>
        <dbReference type="EMBL" id="OHY93751.1"/>
    </source>
</evidence>
<protein>
    <recommendedName>
        <fullName evidence="3">Apea-like HEPN domain-containing protein</fullName>
    </recommendedName>
</protein>
<name>A0ABX3D9X8_9VIBR</name>
<keyword evidence="2" id="KW-1185">Reference proteome</keyword>
<proteinExistence type="predicted"/>
<dbReference type="Proteomes" id="UP000180133">
    <property type="component" value="Unassembled WGS sequence"/>
</dbReference>
<evidence type="ECO:0000313" key="2">
    <source>
        <dbReference type="Proteomes" id="UP000180133"/>
    </source>
</evidence>
<comment type="caution">
    <text evidence="1">The sequence shown here is derived from an EMBL/GenBank/DDBJ whole genome shotgun (WGS) entry which is preliminary data.</text>
</comment>
<accession>A0ABX3D9X8</accession>
<reference evidence="1 2" key="1">
    <citation type="submission" date="2016-09" db="EMBL/GenBank/DDBJ databases">
        <title>Isolation, identification and antibiotic sensitivity analysis of bacterial pathogen from juvenile Hippocampus erectus with tail-rotted disease.</title>
        <authorList>
            <person name="Yang Q."/>
        </authorList>
    </citation>
    <scope>NUCLEOTIDE SEQUENCE [LARGE SCALE GENOMIC DNA]</scope>
    <source>
        <strain evidence="1 2">HM-10</strain>
    </source>
</reference>